<accession>A0A365QU05</accession>
<organism evidence="1 2">
    <name type="scientific">Burkholderia reimsis</name>
    <dbReference type="NCBI Taxonomy" id="2234132"/>
    <lineage>
        <taxon>Bacteria</taxon>
        <taxon>Pseudomonadati</taxon>
        <taxon>Pseudomonadota</taxon>
        <taxon>Betaproteobacteria</taxon>
        <taxon>Burkholderiales</taxon>
        <taxon>Burkholderiaceae</taxon>
        <taxon>Burkholderia</taxon>
    </lineage>
</organism>
<keyword evidence="2" id="KW-1185">Reference proteome</keyword>
<proteinExistence type="predicted"/>
<comment type="caution">
    <text evidence="1">The sequence shown here is derived from an EMBL/GenBank/DDBJ whole genome shotgun (WGS) entry which is preliminary data.</text>
</comment>
<protein>
    <submittedName>
        <fullName evidence="1">Uncharacterized protein</fullName>
    </submittedName>
</protein>
<reference evidence="1 2" key="1">
    <citation type="submission" date="2018-06" db="EMBL/GenBank/DDBJ databases">
        <title>Draft genome sequence of Burkholderia reimsis strain BE51 isolated from a French agricultural soil.</title>
        <authorList>
            <person name="Esmaeel Q."/>
        </authorList>
    </citation>
    <scope>NUCLEOTIDE SEQUENCE [LARGE SCALE GENOMIC DNA]</scope>
    <source>
        <strain evidence="1 2">BE51</strain>
    </source>
</reference>
<evidence type="ECO:0000313" key="1">
    <source>
        <dbReference type="EMBL" id="RBB38409.1"/>
    </source>
</evidence>
<dbReference type="RefSeq" id="WP_113046084.1">
    <property type="nucleotide sequence ID" value="NZ_QMFZ01000014.1"/>
</dbReference>
<dbReference type="Proteomes" id="UP000252458">
    <property type="component" value="Unassembled WGS sequence"/>
</dbReference>
<gene>
    <name evidence="1" type="ORF">DPV79_18070</name>
</gene>
<dbReference type="AlphaFoldDB" id="A0A365QU05"/>
<name>A0A365QU05_9BURK</name>
<dbReference type="EMBL" id="QMFZ01000014">
    <property type="protein sequence ID" value="RBB38409.1"/>
    <property type="molecule type" value="Genomic_DNA"/>
</dbReference>
<evidence type="ECO:0000313" key="2">
    <source>
        <dbReference type="Proteomes" id="UP000252458"/>
    </source>
</evidence>
<sequence length="123" mass="12869">MANFKYPFKDKAGKDVVDADVYYSALGMASGGYSVFGPSGVHSGIHYESAMANLLSLDEGIGGTTKGEVVAYRVNRDYPTSPGVANVPTTAESTSVAFSIGFVLTSHVTPWNIRSAISSLVLG</sequence>